<dbReference type="OrthoDB" id="5424391at2759"/>
<gene>
    <name evidence="1" type="ORF">HII31_03902</name>
</gene>
<sequence>MTRKERYAAMQDTRFGPPPPQALALQKDFATGRQAPFDYLQHQLGSDQIQAHELAISLAAAKSEIFGLPRRDRVREYKAKGFSVAAPVLQRIWHRPELWIRLTETSEALFAICWFAVAEGLDDIIMQWIQIDLSSDAAALRQVQDFHGHRIGLWRANILRSLVDAQALQAESCMDSALSSVLHFERYDPFQASPDPLNDTVPPQSQPGTVERDGVAITKTVIRLIGHLGVRTSRISFDTSSILFEQFIGMIRRMENPWHDTWAQTGHLQLHYNIGDLLLCHPKEPDPYPFLQFLDQVTVQRNGVNRVVVPEGILNGVRHCMKRAHAILNAGRDYENADLLAQLCQNTYGTAIGSYENNNQYRLKMVPGWNRTLKRP</sequence>
<evidence type="ECO:0000313" key="1">
    <source>
        <dbReference type="EMBL" id="KAF7194779.1"/>
    </source>
</evidence>
<name>A0A8H6RPF8_9PEZI</name>
<proteinExistence type="predicted"/>
<keyword evidence="2" id="KW-1185">Reference proteome</keyword>
<comment type="caution">
    <text evidence="1">The sequence shown here is derived from an EMBL/GenBank/DDBJ whole genome shotgun (WGS) entry which is preliminary data.</text>
</comment>
<reference evidence="1" key="1">
    <citation type="submission" date="2020-04" db="EMBL/GenBank/DDBJ databases">
        <title>Draft genome resource of the tomato pathogen Pseudocercospora fuligena.</title>
        <authorList>
            <person name="Zaccaron A."/>
        </authorList>
    </citation>
    <scope>NUCLEOTIDE SEQUENCE</scope>
    <source>
        <strain evidence="1">PF001</strain>
    </source>
</reference>
<dbReference type="AlphaFoldDB" id="A0A8H6RPF8"/>
<dbReference type="EMBL" id="JABCIY010000055">
    <property type="protein sequence ID" value="KAF7194779.1"/>
    <property type="molecule type" value="Genomic_DNA"/>
</dbReference>
<organism evidence="1 2">
    <name type="scientific">Pseudocercospora fuligena</name>
    <dbReference type="NCBI Taxonomy" id="685502"/>
    <lineage>
        <taxon>Eukaryota</taxon>
        <taxon>Fungi</taxon>
        <taxon>Dikarya</taxon>
        <taxon>Ascomycota</taxon>
        <taxon>Pezizomycotina</taxon>
        <taxon>Dothideomycetes</taxon>
        <taxon>Dothideomycetidae</taxon>
        <taxon>Mycosphaerellales</taxon>
        <taxon>Mycosphaerellaceae</taxon>
        <taxon>Pseudocercospora</taxon>
    </lineage>
</organism>
<protein>
    <submittedName>
        <fullName evidence="1">Uncharacterized protein</fullName>
    </submittedName>
</protein>
<accession>A0A8H6RPF8</accession>
<evidence type="ECO:0000313" key="2">
    <source>
        <dbReference type="Proteomes" id="UP000660729"/>
    </source>
</evidence>
<dbReference type="Proteomes" id="UP000660729">
    <property type="component" value="Unassembled WGS sequence"/>
</dbReference>